<keyword evidence="2" id="KW-1185">Reference proteome</keyword>
<dbReference type="InterPro" id="IPR008949">
    <property type="entry name" value="Isoprenoid_synthase_dom_sf"/>
</dbReference>
<dbReference type="AlphaFoldDB" id="A0AAD4BXK7"/>
<gene>
    <name evidence="1" type="ORF">L210DRAFT_3742597</name>
</gene>
<dbReference type="Proteomes" id="UP001194468">
    <property type="component" value="Unassembled WGS sequence"/>
</dbReference>
<proteinExistence type="predicted"/>
<comment type="caution">
    <text evidence="1">The sequence shown here is derived from an EMBL/GenBank/DDBJ whole genome shotgun (WGS) entry which is preliminary data.</text>
</comment>
<sequence length="158" mass="17914">MSSGYLCGCSPILTASDRRPCFNYGFWELAIRNTSKRSQKKFITTFDEYLEAVLQQAIDRSEDRICDIKSYIDIQRDTLAVKPAFALSEMGLDIPDEIMSHPAIQEMAMASVDMVGIDNIRHRIYNVERSRGDDSHNIVTIVMNMLGTDVNGIIPFTR</sequence>
<reference evidence="1" key="1">
    <citation type="submission" date="2019-10" db="EMBL/GenBank/DDBJ databases">
        <authorList>
            <consortium name="DOE Joint Genome Institute"/>
            <person name="Kuo A."/>
            <person name="Miyauchi S."/>
            <person name="Kiss E."/>
            <person name="Drula E."/>
            <person name="Kohler A."/>
            <person name="Sanchez-Garcia M."/>
            <person name="Andreopoulos B."/>
            <person name="Barry K.W."/>
            <person name="Bonito G."/>
            <person name="Buee M."/>
            <person name="Carver A."/>
            <person name="Chen C."/>
            <person name="Cichocki N."/>
            <person name="Clum A."/>
            <person name="Culley D."/>
            <person name="Crous P.W."/>
            <person name="Fauchery L."/>
            <person name="Girlanda M."/>
            <person name="Hayes R."/>
            <person name="Keri Z."/>
            <person name="LaButti K."/>
            <person name="Lipzen A."/>
            <person name="Lombard V."/>
            <person name="Magnuson J."/>
            <person name="Maillard F."/>
            <person name="Morin E."/>
            <person name="Murat C."/>
            <person name="Nolan M."/>
            <person name="Ohm R."/>
            <person name="Pangilinan J."/>
            <person name="Pereira M."/>
            <person name="Perotto S."/>
            <person name="Peter M."/>
            <person name="Riley R."/>
            <person name="Sitrit Y."/>
            <person name="Stielow B."/>
            <person name="Szollosi G."/>
            <person name="Zifcakova L."/>
            <person name="Stursova M."/>
            <person name="Spatafora J.W."/>
            <person name="Tedersoo L."/>
            <person name="Vaario L.-M."/>
            <person name="Yamada A."/>
            <person name="Yan M."/>
            <person name="Wang P."/>
            <person name="Xu J."/>
            <person name="Bruns T."/>
            <person name="Baldrian P."/>
            <person name="Vilgalys R."/>
            <person name="Henrissat B."/>
            <person name="Grigoriev I.V."/>
            <person name="Hibbett D."/>
            <person name="Nagy L.G."/>
            <person name="Martin F.M."/>
        </authorList>
    </citation>
    <scope>NUCLEOTIDE SEQUENCE</scope>
    <source>
        <strain evidence="1">BED1</strain>
    </source>
</reference>
<organism evidence="1 2">
    <name type="scientific">Boletus edulis BED1</name>
    <dbReference type="NCBI Taxonomy" id="1328754"/>
    <lineage>
        <taxon>Eukaryota</taxon>
        <taxon>Fungi</taxon>
        <taxon>Dikarya</taxon>
        <taxon>Basidiomycota</taxon>
        <taxon>Agaricomycotina</taxon>
        <taxon>Agaricomycetes</taxon>
        <taxon>Agaricomycetidae</taxon>
        <taxon>Boletales</taxon>
        <taxon>Boletineae</taxon>
        <taxon>Boletaceae</taxon>
        <taxon>Boletoideae</taxon>
        <taxon>Boletus</taxon>
    </lineage>
</organism>
<evidence type="ECO:0000313" key="1">
    <source>
        <dbReference type="EMBL" id="KAF8442338.1"/>
    </source>
</evidence>
<dbReference type="EMBL" id="WHUW01000009">
    <property type="protein sequence ID" value="KAF8442338.1"/>
    <property type="molecule type" value="Genomic_DNA"/>
</dbReference>
<dbReference type="SUPFAM" id="SSF48576">
    <property type="entry name" value="Terpenoid synthases"/>
    <property type="match status" value="1"/>
</dbReference>
<evidence type="ECO:0000313" key="2">
    <source>
        <dbReference type="Proteomes" id="UP001194468"/>
    </source>
</evidence>
<name>A0AAD4BXK7_BOLED</name>
<accession>A0AAD4BXK7</accession>
<dbReference type="Pfam" id="PF19086">
    <property type="entry name" value="Terpene_syn_C_2"/>
    <property type="match status" value="1"/>
</dbReference>
<reference evidence="1" key="2">
    <citation type="journal article" date="2020" name="Nat. Commun.">
        <title>Large-scale genome sequencing of mycorrhizal fungi provides insights into the early evolution of symbiotic traits.</title>
        <authorList>
            <person name="Miyauchi S."/>
            <person name="Kiss E."/>
            <person name="Kuo A."/>
            <person name="Drula E."/>
            <person name="Kohler A."/>
            <person name="Sanchez-Garcia M."/>
            <person name="Morin E."/>
            <person name="Andreopoulos B."/>
            <person name="Barry K.W."/>
            <person name="Bonito G."/>
            <person name="Buee M."/>
            <person name="Carver A."/>
            <person name="Chen C."/>
            <person name="Cichocki N."/>
            <person name="Clum A."/>
            <person name="Culley D."/>
            <person name="Crous P.W."/>
            <person name="Fauchery L."/>
            <person name="Girlanda M."/>
            <person name="Hayes R.D."/>
            <person name="Keri Z."/>
            <person name="LaButti K."/>
            <person name="Lipzen A."/>
            <person name="Lombard V."/>
            <person name="Magnuson J."/>
            <person name="Maillard F."/>
            <person name="Murat C."/>
            <person name="Nolan M."/>
            <person name="Ohm R.A."/>
            <person name="Pangilinan J."/>
            <person name="Pereira M.F."/>
            <person name="Perotto S."/>
            <person name="Peter M."/>
            <person name="Pfister S."/>
            <person name="Riley R."/>
            <person name="Sitrit Y."/>
            <person name="Stielow J.B."/>
            <person name="Szollosi G."/>
            <person name="Zifcakova L."/>
            <person name="Stursova M."/>
            <person name="Spatafora J.W."/>
            <person name="Tedersoo L."/>
            <person name="Vaario L.M."/>
            <person name="Yamada A."/>
            <person name="Yan M."/>
            <person name="Wang P."/>
            <person name="Xu J."/>
            <person name="Bruns T."/>
            <person name="Baldrian P."/>
            <person name="Vilgalys R."/>
            <person name="Dunand C."/>
            <person name="Henrissat B."/>
            <person name="Grigoriev I.V."/>
            <person name="Hibbett D."/>
            <person name="Nagy L.G."/>
            <person name="Martin F.M."/>
        </authorList>
    </citation>
    <scope>NUCLEOTIDE SEQUENCE</scope>
    <source>
        <strain evidence="1">BED1</strain>
    </source>
</reference>
<protein>
    <submittedName>
        <fullName evidence="1">Uncharacterized protein</fullName>
    </submittedName>
</protein>
<dbReference type="Gene3D" id="1.10.600.10">
    <property type="entry name" value="Farnesyl Diphosphate Synthase"/>
    <property type="match status" value="1"/>
</dbReference>